<proteinExistence type="predicted"/>
<dbReference type="Proteomes" id="UP000051220">
    <property type="component" value="Unassembled WGS sequence"/>
</dbReference>
<evidence type="ECO:0000313" key="3">
    <source>
        <dbReference type="Proteomes" id="UP000051220"/>
    </source>
</evidence>
<dbReference type="AlphaFoldDB" id="A0A0R2XC34"/>
<dbReference type="GO" id="GO:0003684">
    <property type="term" value="F:damaged DNA binding"/>
    <property type="evidence" value="ECO:0007669"/>
    <property type="project" value="TreeGrafter"/>
</dbReference>
<dbReference type="GO" id="GO:0036297">
    <property type="term" value="P:interstrand cross-link repair"/>
    <property type="evidence" value="ECO:0007669"/>
    <property type="project" value="TreeGrafter"/>
</dbReference>
<comment type="caution">
    <text evidence="2">The sequence shown here is derived from an EMBL/GenBank/DDBJ whole genome shotgun (WGS) entry which is preliminary data.</text>
</comment>
<dbReference type="GO" id="GO:0035312">
    <property type="term" value="F:5'-3' DNA exonuclease activity"/>
    <property type="evidence" value="ECO:0007669"/>
    <property type="project" value="TreeGrafter"/>
</dbReference>
<dbReference type="SMART" id="SM00849">
    <property type="entry name" value="Lactamase_B"/>
    <property type="match status" value="1"/>
</dbReference>
<dbReference type="PANTHER" id="PTHR23240">
    <property type="entry name" value="DNA CROSS-LINK REPAIR PROTEIN PSO2/SNM1-RELATED"/>
    <property type="match status" value="1"/>
</dbReference>
<dbReference type="EMBL" id="LIDN01000105">
    <property type="protein sequence ID" value="KRP33653.1"/>
    <property type="molecule type" value="Genomic_DNA"/>
</dbReference>
<reference evidence="2 3" key="1">
    <citation type="submission" date="2015-10" db="EMBL/GenBank/DDBJ databases">
        <title>Metagenome-Assembled Genomes uncover a global brackish microbiome.</title>
        <authorList>
            <person name="Hugerth L.W."/>
            <person name="Larsson J."/>
            <person name="Alneberg J."/>
            <person name="Lindh M.V."/>
            <person name="Legrand C."/>
            <person name="Pinhassi J."/>
            <person name="Andersson A.F."/>
        </authorList>
    </citation>
    <scope>NUCLEOTIDE SEQUENCE [LARGE SCALE GENOMIC DNA]</scope>
    <source>
        <strain evidence="2">BACL9 MAG-120924-bin69</strain>
    </source>
</reference>
<sequence length="356" mass="39855">MGGVVKEKVLRDWVVEAREGGIYLPQVDLWMDPKRPQRRAVVTHAHYDHLAGHREIWASTRTARLLQERVPKRTKIRAIPFGKAVALGGGASFTLVPAGHILGSAMVWVERRVGGKETRLLYTGDFKLRGGKTAERCEPKRADVLVMETTFGRPEYRFPAEEKVVEEIISFCHRAVREGKVPILLGYALGKSQEILQRVGAIGLPVLMERAGHRMCEVYRELGQKLPEVGRLGKITAEKVGGHILIVPPSMARGQRLKVIEKRSVAVVTGWALDRGAIYRYGCQEAFALSDHADYGELLEMVERVGPKEVRTVHGFAQEFAMDLQERGWRAWALAGATQMMLPLGLEKQNLRQADI</sequence>
<dbReference type="GO" id="GO:0006303">
    <property type="term" value="P:double-strand break repair via nonhomologous end joining"/>
    <property type="evidence" value="ECO:0007669"/>
    <property type="project" value="TreeGrafter"/>
</dbReference>
<dbReference type="PANTHER" id="PTHR23240:SF6">
    <property type="entry name" value="DNA CROSS-LINK REPAIR 1A PROTEIN"/>
    <property type="match status" value="1"/>
</dbReference>
<dbReference type="InterPro" id="IPR036866">
    <property type="entry name" value="RibonucZ/Hydroxyglut_hydro"/>
</dbReference>
<evidence type="ECO:0000259" key="1">
    <source>
        <dbReference type="SMART" id="SM00849"/>
    </source>
</evidence>
<gene>
    <name evidence="2" type="ORF">ABS33_03950</name>
</gene>
<feature type="domain" description="Metallo-beta-lactamase" evidence="1">
    <location>
        <begin position="9"/>
        <end position="173"/>
    </location>
</feature>
<dbReference type="SUPFAM" id="SSF56281">
    <property type="entry name" value="Metallo-hydrolase/oxidoreductase"/>
    <property type="match status" value="1"/>
</dbReference>
<dbReference type="Pfam" id="PF07521">
    <property type="entry name" value="RMMBL"/>
    <property type="match status" value="1"/>
</dbReference>
<protein>
    <recommendedName>
        <fullName evidence="1">Metallo-beta-lactamase domain-containing protein</fullName>
    </recommendedName>
</protein>
<organism evidence="2 3">
    <name type="scientific">Verrucomicrobia subdivision 6 bacterium BACL9 MAG-120924-bin69</name>
    <dbReference type="NCBI Taxonomy" id="1655635"/>
    <lineage>
        <taxon>Bacteria</taxon>
        <taxon>Pseudomonadati</taxon>
        <taxon>Verrucomicrobiota</taxon>
        <taxon>Verrucomicrobiia</taxon>
        <taxon>Verrucomicrobiales</taxon>
        <taxon>Verrucomicrobia subdivision 6</taxon>
    </lineage>
</organism>
<dbReference type="InterPro" id="IPR011108">
    <property type="entry name" value="RMMBL"/>
</dbReference>
<evidence type="ECO:0000313" key="2">
    <source>
        <dbReference type="EMBL" id="KRP33653.1"/>
    </source>
</evidence>
<name>A0A0R2XC34_9BACT</name>
<dbReference type="Pfam" id="PF12706">
    <property type="entry name" value="Lactamase_B_2"/>
    <property type="match status" value="1"/>
</dbReference>
<dbReference type="InterPro" id="IPR001279">
    <property type="entry name" value="Metallo-B-lactamas"/>
</dbReference>
<dbReference type="Gene3D" id="3.60.15.10">
    <property type="entry name" value="Ribonuclease Z/Hydroxyacylglutathione hydrolase-like"/>
    <property type="match status" value="1"/>
</dbReference>
<accession>A0A0R2XC34</accession>